<dbReference type="Pfam" id="PF01943">
    <property type="entry name" value="Polysacc_synt"/>
    <property type="match status" value="1"/>
</dbReference>
<evidence type="ECO:0000256" key="1">
    <source>
        <dbReference type="ARBA" id="ARBA00004651"/>
    </source>
</evidence>
<sequence length="580" mass="60611">MEQRHRHGYLYGTMVLAAGTVVVKLIGALFKIPLTNILGGVGMSYFNVAYELYYPLYALFVSGVPVAVSKLVSESMACGRARDARKLLRVAGAAFLAVGAAGSLLMFFGAGWFSARVQNPGSVWAVRMLSPALFFGCLMAALRGYWQGMQDMAPTAVSQIVEAVAKLAFGLALSYGVTVAGLRQFSLEGTVFGAPCASAQEAQIAVLPYAAAGAILGVTVSTLCGAVYMAARHRLGRGAITPEQWKASPPAAPSRALLKRLVAIAVPVCVASLITNLTSFIDLISVMNRLGHAITRHPGVIEGIYEGLIPGGVGREMLASYLYGCYSGLAVPVYNLVPSLTTTIGVSLLPAVSAAWAVRDRRALERNVASALRLASLIAMPAGLGICAMAGPVLRLLFFSKPMESAVISPALHLMGLSAIFVALSLPVNAILQAVGRADLPVKLLLAGGGLKLVLNFLLVAVPRLNIQAAPVGTLVCYAFVLFVSFGVLVNSTGVRIPVGPVFGKPFFAAVCCAVGAWATNGLLERVCGSQLAAVGGVSIGVVIYVFVVLLTKTVTKEDILMVPGGEKFAKLLEKRSLLG</sequence>
<proteinExistence type="predicted"/>
<feature type="transmembrane region" description="Helical" evidence="6">
    <location>
        <begin position="93"/>
        <end position="113"/>
    </location>
</feature>
<evidence type="ECO:0000256" key="4">
    <source>
        <dbReference type="ARBA" id="ARBA00022989"/>
    </source>
</evidence>
<gene>
    <name evidence="7" type="ORF">D4A47_05720</name>
</gene>
<feature type="transmembrane region" description="Helical" evidence="6">
    <location>
        <begin position="444"/>
        <end position="463"/>
    </location>
</feature>
<dbReference type="GO" id="GO:0005886">
    <property type="term" value="C:plasma membrane"/>
    <property type="evidence" value="ECO:0007669"/>
    <property type="project" value="UniProtKB-SubCell"/>
</dbReference>
<name>A0A498CNR9_9FIRM</name>
<evidence type="ECO:0000256" key="3">
    <source>
        <dbReference type="ARBA" id="ARBA00022692"/>
    </source>
</evidence>
<dbReference type="InterPro" id="IPR024923">
    <property type="entry name" value="PG_synth_SpoVB"/>
</dbReference>
<keyword evidence="8" id="KW-1185">Reference proteome</keyword>
<keyword evidence="3 6" id="KW-0812">Transmembrane</keyword>
<feature type="transmembrane region" description="Helical" evidence="6">
    <location>
        <begin position="411"/>
        <end position="432"/>
    </location>
</feature>
<feature type="transmembrane region" description="Helical" evidence="6">
    <location>
        <begin position="206"/>
        <end position="231"/>
    </location>
</feature>
<dbReference type="AlphaFoldDB" id="A0A498CNR9"/>
<feature type="transmembrane region" description="Helical" evidence="6">
    <location>
        <begin position="370"/>
        <end position="391"/>
    </location>
</feature>
<comment type="caution">
    <text evidence="7">The sequence shown here is derived from an EMBL/GenBank/DDBJ whole genome shotgun (WGS) entry which is preliminary data.</text>
</comment>
<feature type="transmembrane region" description="Helical" evidence="6">
    <location>
        <begin position="532"/>
        <end position="552"/>
    </location>
</feature>
<keyword evidence="5 6" id="KW-0472">Membrane</keyword>
<evidence type="ECO:0000256" key="6">
    <source>
        <dbReference type="SAM" id="Phobius"/>
    </source>
</evidence>
<evidence type="ECO:0000256" key="2">
    <source>
        <dbReference type="ARBA" id="ARBA00022475"/>
    </source>
</evidence>
<evidence type="ECO:0000313" key="8">
    <source>
        <dbReference type="Proteomes" id="UP000276301"/>
    </source>
</evidence>
<keyword evidence="2" id="KW-1003">Cell membrane</keyword>
<feature type="transmembrane region" description="Helical" evidence="6">
    <location>
        <begin position="9"/>
        <end position="32"/>
    </location>
</feature>
<feature type="transmembrane region" description="Helical" evidence="6">
    <location>
        <begin position="125"/>
        <end position="146"/>
    </location>
</feature>
<dbReference type="InterPro" id="IPR002797">
    <property type="entry name" value="Polysacc_synth"/>
</dbReference>
<feature type="transmembrane region" description="Helical" evidence="6">
    <location>
        <begin position="52"/>
        <end position="72"/>
    </location>
</feature>
<dbReference type="CDD" id="cd13124">
    <property type="entry name" value="MATE_SpoVB_like"/>
    <property type="match status" value="1"/>
</dbReference>
<dbReference type="PANTHER" id="PTHR30250:SF21">
    <property type="entry name" value="LIPID II FLIPPASE MURJ"/>
    <property type="match status" value="1"/>
</dbReference>
<feature type="transmembrane region" description="Helical" evidence="6">
    <location>
        <begin position="502"/>
        <end position="520"/>
    </location>
</feature>
<dbReference type="InterPro" id="IPR050833">
    <property type="entry name" value="Poly_Biosynth_Transport"/>
</dbReference>
<dbReference type="PANTHER" id="PTHR30250">
    <property type="entry name" value="PST FAMILY PREDICTED COLANIC ACID TRANSPORTER"/>
    <property type="match status" value="1"/>
</dbReference>
<comment type="subcellular location">
    <subcellularLocation>
        <location evidence="1">Cell membrane</location>
        <topology evidence="1">Multi-pass membrane protein</topology>
    </subcellularLocation>
</comment>
<dbReference type="EMBL" id="RCHT01000006">
    <property type="protein sequence ID" value="RLL12469.1"/>
    <property type="molecule type" value="Genomic_DNA"/>
</dbReference>
<feature type="transmembrane region" description="Helical" evidence="6">
    <location>
        <begin position="336"/>
        <end position="358"/>
    </location>
</feature>
<feature type="transmembrane region" description="Helical" evidence="6">
    <location>
        <begin position="261"/>
        <end position="281"/>
    </location>
</feature>
<evidence type="ECO:0000256" key="5">
    <source>
        <dbReference type="ARBA" id="ARBA00023136"/>
    </source>
</evidence>
<accession>A0A498CNR9</accession>
<protein>
    <submittedName>
        <fullName evidence="7">Polysaccharide biosynthesis protein</fullName>
    </submittedName>
</protein>
<feature type="transmembrane region" description="Helical" evidence="6">
    <location>
        <begin position="469"/>
        <end position="490"/>
    </location>
</feature>
<organism evidence="7 8">
    <name type="scientific">Anaerotruncus massiliensis</name>
    <name type="common">ex Liu et al. 2021</name>
    <dbReference type="NCBI Taxonomy" id="2321404"/>
    <lineage>
        <taxon>Bacteria</taxon>
        <taxon>Bacillati</taxon>
        <taxon>Bacillota</taxon>
        <taxon>Clostridia</taxon>
        <taxon>Eubacteriales</taxon>
        <taxon>Oscillospiraceae</taxon>
        <taxon>Anaerotruncus</taxon>
    </lineage>
</organism>
<dbReference type="RefSeq" id="WP_121586535.1">
    <property type="nucleotide sequence ID" value="NZ_RCHT01000006.1"/>
</dbReference>
<keyword evidence="4 6" id="KW-1133">Transmembrane helix</keyword>
<reference evidence="7 8" key="1">
    <citation type="submission" date="2018-10" db="EMBL/GenBank/DDBJ databases">
        <title>Anaerotruncus faecis sp. nov., isolated from human feces.</title>
        <authorList>
            <person name="Wang Y.-J."/>
        </authorList>
    </citation>
    <scope>NUCLEOTIDE SEQUENCE [LARGE SCALE GENOMIC DNA]</scope>
    <source>
        <strain evidence="7 8">22A2-44</strain>
    </source>
</reference>
<dbReference type="PIRSF" id="PIRSF038958">
    <property type="entry name" value="PG_synth_SpoVB"/>
    <property type="match status" value="1"/>
</dbReference>
<dbReference type="Proteomes" id="UP000276301">
    <property type="component" value="Unassembled WGS sequence"/>
</dbReference>
<feature type="transmembrane region" description="Helical" evidence="6">
    <location>
        <begin position="167"/>
        <end position="186"/>
    </location>
</feature>
<evidence type="ECO:0000313" key="7">
    <source>
        <dbReference type="EMBL" id="RLL12469.1"/>
    </source>
</evidence>